<reference evidence="7" key="1">
    <citation type="submission" date="2018-06" db="EMBL/GenBank/DDBJ databases">
        <title>Paenibacillus xerothermodurans sp. nov. an extremely dry heat resistant spore forming bacterium isolated from the soil of Cape Canaveral, Florida.</title>
        <authorList>
            <person name="Seuylemezian A."/>
            <person name="Kaur N."/>
            <person name="Patil P."/>
            <person name="Patil P."/>
            <person name="Mayilraj S."/>
            <person name="Vaishampayan P."/>
        </authorList>
    </citation>
    <scope>NUCLEOTIDE SEQUENCE [LARGE SCALE GENOMIC DNA]</scope>
    <source>
        <strain evidence="7">ATCC 27380</strain>
    </source>
</reference>
<name>A0A2W1NYU6_PAEXE</name>
<accession>A0A2W1NYU6</accession>
<evidence type="ECO:0000259" key="6">
    <source>
        <dbReference type="SMART" id="SM00833"/>
    </source>
</evidence>
<dbReference type="SUPFAM" id="SSF90002">
    <property type="entry name" value="Hypothetical protein YjiA, C-terminal domain"/>
    <property type="match status" value="1"/>
</dbReference>
<keyword evidence="8" id="KW-1185">Reference proteome</keyword>
<evidence type="ECO:0000256" key="5">
    <source>
        <dbReference type="ARBA" id="ARBA00049117"/>
    </source>
</evidence>
<dbReference type="SUPFAM" id="SSF52540">
    <property type="entry name" value="P-loop containing nucleoside triphosphate hydrolases"/>
    <property type="match status" value="1"/>
</dbReference>
<dbReference type="InterPro" id="IPR036627">
    <property type="entry name" value="CobW-likC_sf"/>
</dbReference>
<keyword evidence="2" id="KW-0378">Hydrolase</keyword>
<keyword evidence="3" id="KW-0143">Chaperone</keyword>
<organism evidence="7 8">
    <name type="scientific">Paenibacillus xerothermodurans</name>
    <dbReference type="NCBI Taxonomy" id="1977292"/>
    <lineage>
        <taxon>Bacteria</taxon>
        <taxon>Bacillati</taxon>
        <taxon>Bacillota</taxon>
        <taxon>Bacilli</taxon>
        <taxon>Bacillales</taxon>
        <taxon>Paenibacillaceae</taxon>
        <taxon>Paenibacillus</taxon>
    </lineage>
</organism>
<dbReference type="AlphaFoldDB" id="A0A2W1NYU6"/>
<dbReference type="PANTHER" id="PTHR13748">
    <property type="entry name" value="COBW-RELATED"/>
    <property type="match status" value="1"/>
</dbReference>
<comment type="catalytic activity">
    <reaction evidence="5">
        <text>GTP + H2O = GDP + phosphate + H(+)</text>
        <dbReference type="Rhea" id="RHEA:19669"/>
        <dbReference type="ChEBI" id="CHEBI:15377"/>
        <dbReference type="ChEBI" id="CHEBI:15378"/>
        <dbReference type="ChEBI" id="CHEBI:37565"/>
        <dbReference type="ChEBI" id="CHEBI:43474"/>
        <dbReference type="ChEBI" id="CHEBI:58189"/>
    </reaction>
    <physiologicalReaction direction="left-to-right" evidence="5">
        <dbReference type="Rhea" id="RHEA:19670"/>
    </physiologicalReaction>
</comment>
<dbReference type="InterPro" id="IPR011629">
    <property type="entry name" value="CobW-like_C"/>
</dbReference>
<comment type="similarity">
    <text evidence="4">Belongs to the SIMIBI class G3E GTPase family. ZNG1 subfamily.</text>
</comment>
<dbReference type="GO" id="GO:0005737">
    <property type="term" value="C:cytoplasm"/>
    <property type="evidence" value="ECO:0007669"/>
    <property type="project" value="TreeGrafter"/>
</dbReference>
<dbReference type="RefSeq" id="WP_089200839.1">
    <property type="nucleotide sequence ID" value="NZ_NHRJ02000010.1"/>
</dbReference>
<dbReference type="InterPro" id="IPR051316">
    <property type="entry name" value="Zinc-reg_GTPase_activator"/>
</dbReference>
<feature type="domain" description="CobW C-terminal" evidence="6">
    <location>
        <begin position="223"/>
        <end position="310"/>
    </location>
</feature>
<dbReference type="Proteomes" id="UP000214746">
    <property type="component" value="Unassembled WGS sequence"/>
</dbReference>
<evidence type="ECO:0000313" key="7">
    <source>
        <dbReference type="EMBL" id="PZE20018.1"/>
    </source>
</evidence>
<dbReference type="GO" id="GO:0000166">
    <property type="term" value="F:nucleotide binding"/>
    <property type="evidence" value="ECO:0007669"/>
    <property type="project" value="UniProtKB-KW"/>
</dbReference>
<comment type="caution">
    <text evidence="7">The sequence shown here is derived from an EMBL/GenBank/DDBJ whole genome shotgun (WGS) entry which is preliminary data.</text>
</comment>
<dbReference type="Pfam" id="PF07683">
    <property type="entry name" value="CobW_C"/>
    <property type="match status" value="1"/>
</dbReference>
<dbReference type="GO" id="GO:0016787">
    <property type="term" value="F:hydrolase activity"/>
    <property type="evidence" value="ECO:0007669"/>
    <property type="project" value="UniProtKB-KW"/>
</dbReference>
<dbReference type="Gene3D" id="3.30.1220.10">
    <property type="entry name" value="CobW-like, C-terminal domain"/>
    <property type="match status" value="1"/>
</dbReference>
<dbReference type="Gene3D" id="3.40.50.300">
    <property type="entry name" value="P-loop containing nucleotide triphosphate hydrolases"/>
    <property type="match status" value="1"/>
</dbReference>
<evidence type="ECO:0000256" key="1">
    <source>
        <dbReference type="ARBA" id="ARBA00022741"/>
    </source>
</evidence>
<proteinExistence type="inferred from homology"/>
<dbReference type="InterPro" id="IPR027417">
    <property type="entry name" value="P-loop_NTPase"/>
</dbReference>
<dbReference type="SMART" id="SM00833">
    <property type="entry name" value="CobW_C"/>
    <property type="match status" value="1"/>
</dbReference>
<dbReference type="Pfam" id="PF02492">
    <property type="entry name" value="cobW"/>
    <property type="match status" value="1"/>
</dbReference>
<evidence type="ECO:0000313" key="8">
    <source>
        <dbReference type="Proteomes" id="UP000214746"/>
    </source>
</evidence>
<dbReference type="PANTHER" id="PTHR13748:SF62">
    <property type="entry name" value="COBW DOMAIN-CONTAINING PROTEIN"/>
    <property type="match status" value="1"/>
</dbReference>
<evidence type="ECO:0000256" key="3">
    <source>
        <dbReference type="ARBA" id="ARBA00023186"/>
    </source>
</evidence>
<dbReference type="OrthoDB" id="9808822at2"/>
<dbReference type="CDD" id="cd03112">
    <property type="entry name" value="CobW-like"/>
    <property type="match status" value="1"/>
</dbReference>
<protein>
    <submittedName>
        <fullName evidence="7">GTP-binding protein</fullName>
    </submittedName>
</protein>
<dbReference type="InterPro" id="IPR003495">
    <property type="entry name" value="CobW/HypB/UreG_nucleotide-bd"/>
</dbReference>
<gene>
    <name evidence="7" type="ORF">CBW46_015155</name>
</gene>
<keyword evidence="1" id="KW-0547">Nucleotide-binding</keyword>
<dbReference type="EMBL" id="NHRJ02000010">
    <property type="protein sequence ID" value="PZE20018.1"/>
    <property type="molecule type" value="Genomic_DNA"/>
</dbReference>
<sequence>MPEHSTEVFILTGFLGAGKSTLLTRLMQHELEVGRNIAVIMNELGEVSIDSSFIPKELPRKDLTDGCICCSLQGDLSAQIEQLLQEHRLDAIYIEATGAAQPFDILDACTDPTISGSIEVRAVITVVDAKQWDDMERLPPELSGLLLAQATHADVIVLTKTDALADPDRVPIVLAHLQSINPSAQIIASTRAGAAASAISSAERVAHAPVAAEPLHLHKHLHLNSFAFYPSGPLIRQAFEGWLGSLPGQLYRAKGFVRLAGEDGLFLFQHSYEQSIFTRFLVDVPYTPVLVFIGVGLNPAVRKSELRLLQASDETAGIGR</sequence>
<evidence type="ECO:0000256" key="2">
    <source>
        <dbReference type="ARBA" id="ARBA00022801"/>
    </source>
</evidence>
<evidence type="ECO:0000256" key="4">
    <source>
        <dbReference type="ARBA" id="ARBA00034320"/>
    </source>
</evidence>